<dbReference type="Proteomes" id="UP001595818">
    <property type="component" value="Unassembled WGS sequence"/>
</dbReference>
<dbReference type="SUPFAM" id="SSF53756">
    <property type="entry name" value="UDP-Glycosyltransferase/glycogen phosphorylase"/>
    <property type="match status" value="1"/>
</dbReference>
<keyword evidence="2" id="KW-0808">Transferase</keyword>
<proteinExistence type="predicted"/>
<reference evidence="3" key="1">
    <citation type="journal article" date="2019" name="Int. J. Syst. Evol. Microbiol.">
        <title>The Global Catalogue of Microorganisms (GCM) 10K type strain sequencing project: providing services to taxonomists for standard genome sequencing and annotation.</title>
        <authorList>
            <consortium name="The Broad Institute Genomics Platform"/>
            <consortium name="The Broad Institute Genome Sequencing Center for Infectious Disease"/>
            <person name="Wu L."/>
            <person name="Ma J."/>
        </authorList>
    </citation>
    <scope>NUCLEOTIDE SEQUENCE [LARGE SCALE GENOMIC DNA]</scope>
    <source>
        <strain evidence="3">CGMCC 4.7466</strain>
    </source>
</reference>
<comment type="caution">
    <text evidence="2">The sequence shown here is derived from an EMBL/GenBank/DDBJ whole genome shotgun (WGS) entry which is preliminary data.</text>
</comment>
<gene>
    <name evidence="2" type="ORF">ACFPFU_07760</name>
</gene>
<dbReference type="RefSeq" id="WP_377063166.1">
    <property type="nucleotide sequence ID" value="NZ_JBHSJJ010000003.1"/>
</dbReference>
<dbReference type="InterPro" id="IPR001296">
    <property type="entry name" value="Glyco_trans_1"/>
</dbReference>
<dbReference type="EC" id="2.4.-.-" evidence="2"/>
<evidence type="ECO:0000313" key="2">
    <source>
        <dbReference type="EMBL" id="MFC4871578.1"/>
    </source>
</evidence>
<keyword evidence="3" id="KW-1185">Reference proteome</keyword>
<keyword evidence="2" id="KW-0328">Glycosyltransferase</keyword>
<protein>
    <submittedName>
        <fullName evidence="2">Glycosyltransferase family 4 protein</fullName>
        <ecNumber evidence="2">2.4.-.-</ecNumber>
    </submittedName>
</protein>
<dbReference type="CDD" id="cd03801">
    <property type="entry name" value="GT4_PimA-like"/>
    <property type="match status" value="1"/>
</dbReference>
<organism evidence="2 3">
    <name type="scientific">Negadavirga shengliensis</name>
    <dbReference type="NCBI Taxonomy" id="1389218"/>
    <lineage>
        <taxon>Bacteria</taxon>
        <taxon>Pseudomonadati</taxon>
        <taxon>Bacteroidota</taxon>
        <taxon>Cytophagia</taxon>
        <taxon>Cytophagales</taxon>
        <taxon>Cyclobacteriaceae</taxon>
        <taxon>Negadavirga</taxon>
    </lineage>
</organism>
<accession>A0ABV9SYS5</accession>
<dbReference type="PANTHER" id="PTHR46401">
    <property type="entry name" value="GLYCOSYLTRANSFERASE WBBK-RELATED"/>
    <property type="match status" value="1"/>
</dbReference>
<evidence type="ECO:0000313" key="3">
    <source>
        <dbReference type="Proteomes" id="UP001595818"/>
    </source>
</evidence>
<dbReference type="Pfam" id="PF00534">
    <property type="entry name" value="Glycos_transf_1"/>
    <property type="match status" value="1"/>
</dbReference>
<dbReference type="Gene3D" id="3.40.50.2000">
    <property type="entry name" value="Glycogen Phosphorylase B"/>
    <property type="match status" value="2"/>
</dbReference>
<dbReference type="PANTHER" id="PTHR46401:SF8">
    <property type="entry name" value="BLL6006 PROTEIN"/>
    <property type="match status" value="1"/>
</dbReference>
<dbReference type="EMBL" id="JBHSJJ010000003">
    <property type="protein sequence ID" value="MFC4871578.1"/>
    <property type="molecule type" value="Genomic_DNA"/>
</dbReference>
<feature type="domain" description="Glycosyl transferase family 1" evidence="1">
    <location>
        <begin position="248"/>
        <end position="348"/>
    </location>
</feature>
<evidence type="ECO:0000259" key="1">
    <source>
        <dbReference type="Pfam" id="PF00534"/>
    </source>
</evidence>
<dbReference type="GO" id="GO:0016757">
    <property type="term" value="F:glycosyltransferase activity"/>
    <property type="evidence" value="ECO:0007669"/>
    <property type="project" value="UniProtKB-KW"/>
</dbReference>
<sequence>MRLLINTATTFKGGGVQVALSFIHECVRFPENEYHVVLGENIAEVVNEEMFPGNFTFYSIGYRPAQRVFSLKDQAVFFKTLEQKVQPDFVFTTSGPAYWRPNVPHLMGFNLPHYLYKDSPFFGLLPPMQKLKWWLKGSVIRHFTRKDADAYVVQTDDVNQRLRKWIRSEEVYTISNTYGSQYDLEPEEREVLPKKAAGEFRFLILSGYYRHKHLEILNPVIEGLQAAGIDAIQFVMTLPEEDFHRTIKKANRQQVLNIGPQPPQKGPDLYKACDAVFLPTLLECFSATYAEAMKMGLPIVTTDLGFAHTVCGDAALYYSPLEAKDAVTKIRRLYEQPKIYKKLVEAGKLEMKKFNSARERAEKYLALGAQLIQNSNKWIK</sequence>
<name>A0ABV9SYS5_9BACT</name>